<name>A0A939H093_9BURK</name>
<gene>
    <name evidence="2" type="ORF">J1777_06755</name>
</gene>
<dbReference type="RefSeq" id="WP_207575050.1">
    <property type="nucleotide sequence ID" value="NZ_JAFNME010000011.1"/>
</dbReference>
<evidence type="ECO:0000256" key="1">
    <source>
        <dbReference type="SAM" id="Phobius"/>
    </source>
</evidence>
<keyword evidence="1" id="KW-1133">Transmembrane helix</keyword>
<keyword evidence="3" id="KW-1185">Reference proteome</keyword>
<protein>
    <submittedName>
        <fullName evidence="2">Uncharacterized protein</fullName>
    </submittedName>
</protein>
<dbReference type="Proteomes" id="UP000664731">
    <property type="component" value="Unassembled WGS sequence"/>
</dbReference>
<accession>A0A939H093</accession>
<reference evidence="2" key="1">
    <citation type="submission" date="2021-03" db="EMBL/GenBank/DDBJ databases">
        <title>Comamonas denitrificans.</title>
        <authorList>
            <person name="Finster K."/>
        </authorList>
    </citation>
    <scope>NUCLEOTIDE SEQUENCE</scope>
    <source>
        <strain evidence="2">MM2021_4</strain>
    </source>
</reference>
<comment type="caution">
    <text evidence="2">The sequence shown here is derived from an EMBL/GenBank/DDBJ whole genome shotgun (WGS) entry which is preliminary data.</text>
</comment>
<keyword evidence="1" id="KW-0812">Transmembrane</keyword>
<sequence>MNTKRFLKLFLVCFIPLIIAGVITAKNVVADRIEGDIVCRYGNYCTWIDQYDGANQSAMRDRDEWINVMYGHKFSKEKGFLKFLVHALVEPIYLKDVTITHINPVNLGLQPQPESIKILLGENAALMLSRNKTPSFFDKGKLLLTCWDVEINQDTFELSLYCHFESGASTIKVMPQGDSLEFIKSLNTSIISAAAKQKEIFLKEYLIVSSLYLVAFLVISFFAFLIVKAYRFVMK</sequence>
<evidence type="ECO:0000313" key="3">
    <source>
        <dbReference type="Proteomes" id="UP000664731"/>
    </source>
</evidence>
<dbReference type="EMBL" id="JAFNME010000011">
    <property type="protein sequence ID" value="MBO1249533.1"/>
    <property type="molecule type" value="Genomic_DNA"/>
</dbReference>
<dbReference type="AlphaFoldDB" id="A0A939H093"/>
<keyword evidence="1" id="KW-0472">Membrane</keyword>
<evidence type="ECO:0000313" key="2">
    <source>
        <dbReference type="EMBL" id="MBO1249533.1"/>
    </source>
</evidence>
<proteinExistence type="predicted"/>
<feature type="transmembrane region" description="Helical" evidence="1">
    <location>
        <begin position="205"/>
        <end position="227"/>
    </location>
</feature>
<organism evidence="2 3">
    <name type="scientific">Comamonas denitrificans</name>
    <dbReference type="NCBI Taxonomy" id="117506"/>
    <lineage>
        <taxon>Bacteria</taxon>
        <taxon>Pseudomonadati</taxon>
        <taxon>Pseudomonadota</taxon>
        <taxon>Betaproteobacteria</taxon>
        <taxon>Burkholderiales</taxon>
        <taxon>Comamonadaceae</taxon>
        <taxon>Comamonas</taxon>
    </lineage>
</organism>